<dbReference type="Gene3D" id="1.20.1020.10">
    <property type="entry name" value="TAZ domain"/>
    <property type="match status" value="1"/>
</dbReference>
<dbReference type="PROSITE" id="PS50135">
    <property type="entry name" value="ZF_ZZ_2"/>
    <property type="match status" value="1"/>
</dbReference>
<dbReference type="InterPro" id="IPR043145">
    <property type="entry name" value="Znf_ZZ_sf"/>
</dbReference>
<dbReference type="GO" id="GO:0003713">
    <property type="term" value="F:transcription coactivator activity"/>
    <property type="evidence" value="ECO:0007669"/>
    <property type="project" value="TreeGrafter"/>
</dbReference>
<evidence type="ECO:0000256" key="1">
    <source>
        <dbReference type="ARBA" id="ARBA00004123"/>
    </source>
</evidence>
<organism evidence="18 19">
    <name type="scientific">Dipteronia sinensis</name>
    <dbReference type="NCBI Taxonomy" id="43782"/>
    <lineage>
        <taxon>Eukaryota</taxon>
        <taxon>Viridiplantae</taxon>
        <taxon>Streptophyta</taxon>
        <taxon>Embryophyta</taxon>
        <taxon>Tracheophyta</taxon>
        <taxon>Spermatophyta</taxon>
        <taxon>Magnoliopsida</taxon>
        <taxon>eudicotyledons</taxon>
        <taxon>Gunneridae</taxon>
        <taxon>Pentapetalae</taxon>
        <taxon>rosids</taxon>
        <taxon>malvids</taxon>
        <taxon>Sapindales</taxon>
        <taxon>Sapindaceae</taxon>
        <taxon>Hippocastanoideae</taxon>
        <taxon>Acereae</taxon>
        <taxon>Dipteronia</taxon>
    </lineage>
</organism>
<proteinExistence type="predicted"/>
<dbReference type="InterPro" id="IPR035898">
    <property type="entry name" value="TAZ_dom_sf"/>
</dbReference>
<evidence type="ECO:0000256" key="11">
    <source>
        <dbReference type="ARBA" id="ARBA00023242"/>
    </source>
</evidence>
<dbReference type="Proteomes" id="UP001281410">
    <property type="component" value="Unassembled WGS sequence"/>
</dbReference>
<evidence type="ECO:0000256" key="4">
    <source>
        <dbReference type="ARBA" id="ARBA00022723"/>
    </source>
</evidence>
<reference evidence="18" key="1">
    <citation type="journal article" date="2023" name="Plant J.">
        <title>Genome sequences and population genomics provide insights into the demographic history, inbreeding, and mutation load of two 'living fossil' tree species of Dipteronia.</title>
        <authorList>
            <person name="Feng Y."/>
            <person name="Comes H.P."/>
            <person name="Chen J."/>
            <person name="Zhu S."/>
            <person name="Lu R."/>
            <person name="Zhang X."/>
            <person name="Li P."/>
            <person name="Qiu J."/>
            <person name="Olsen K.M."/>
            <person name="Qiu Y."/>
        </authorList>
    </citation>
    <scope>NUCLEOTIDE SEQUENCE</scope>
    <source>
        <strain evidence="18">NBL</strain>
    </source>
</reference>
<dbReference type="Pfam" id="PF00569">
    <property type="entry name" value="ZZ"/>
    <property type="match status" value="1"/>
</dbReference>
<dbReference type="EC" id="2.3.1.48" evidence="2"/>
<feature type="domain" description="ZZ-type" evidence="16">
    <location>
        <begin position="165"/>
        <end position="218"/>
    </location>
</feature>
<dbReference type="InterPro" id="IPR000433">
    <property type="entry name" value="Znf_ZZ"/>
</dbReference>
<dbReference type="InterPro" id="IPR013178">
    <property type="entry name" value="Histone_AcTrfase_Rtt109/CBP"/>
</dbReference>
<evidence type="ECO:0000256" key="8">
    <source>
        <dbReference type="ARBA" id="ARBA00023015"/>
    </source>
</evidence>
<keyword evidence="3" id="KW-0808">Transferase</keyword>
<dbReference type="GO" id="GO:0004402">
    <property type="term" value="F:histone acetyltransferase activity"/>
    <property type="evidence" value="ECO:0007669"/>
    <property type="project" value="InterPro"/>
</dbReference>
<comment type="caution">
    <text evidence="18">The sequence shown here is derived from an EMBL/GenBank/DDBJ whole genome shotgun (WGS) entry which is preliminary data.</text>
</comment>
<dbReference type="EMBL" id="JANJYJ010000006">
    <property type="protein sequence ID" value="KAK3206448.1"/>
    <property type="molecule type" value="Genomic_DNA"/>
</dbReference>
<keyword evidence="10" id="KW-0804">Transcription</keyword>
<keyword evidence="6" id="KW-0862">Zinc</keyword>
<evidence type="ECO:0000256" key="13">
    <source>
        <dbReference type="PROSITE-ProRule" id="PRU00228"/>
    </source>
</evidence>
<comment type="catalytic activity">
    <reaction evidence="12">
        <text>L-lysyl-[protein] + acetyl-CoA = N(6)-acetyl-L-lysyl-[protein] + CoA + H(+)</text>
        <dbReference type="Rhea" id="RHEA:45948"/>
        <dbReference type="Rhea" id="RHEA-COMP:9752"/>
        <dbReference type="Rhea" id="RHEA-COMP:10731"/>
        <dbReference type="ChEBI" id="CHEBI:15378"/>
        <dbReference type="ChEBI" id="CHEBI:29969"/>
        <dbReference type="ChEBI" id="CHEBI:57287"/>
        <dbReference type="ChEBI" id="CHEBI:57288"/>
        <dbReference type="ChEBI" id="CHEBI:61930"/>
        <dbReference type="EC" id="2.3.1.48"/>
    </reaction>
</comment>
<dbReference type="PROSITE" id="PS50134">
    <property type="entry name" value="ZF_TAZ"/>
    <property type="match status" value="1"/>
</dbReference>
<evidence type="ECO:0000256" key="12">
    <source>
        <dbReference type="ARBA" id="ARBA00048017"/>
    </source>
</evidence>
<evidence type="ECO:0000313" key="19">
    <source>
        <dbReference type="Proteomes" id="UP001281410"/>
    </source>
</evidence>
<dbReference type="Gene3D" id="3.30.60.90">
    <property type="match status" value="1"/>
</dbReference>
<keyword evidence="9" id="KW-0010">Activator</keyword>
<dbReference type="SUPFAM" id="SSF57933">
    <property type="entry name" value="TAZ domain"/>
    <property type="match status" value="1"/>
</dbReference>
<dbReference type="PROSITE" id="PS01357">
    <property type="entry name" value="ZF_ZZ_1"/>
    <property type="match status" value="1"/>
</dbReference>
<evidence type="ECO:0000256" key="5">
    <source>
        <dbReference type="ARBA" id="ARBA00022771"/>
    </source>
</evidence>
<dbReference type="GO" id="GO:0031490">
    <property type="term" value="F:chromatin DNA binding"/>
    <property type="evidence" value="ECO:0007669"/>
    <property type="project" value="TreeGrafter"/>
</dbReference>
<evidence type="ECO:0000256" key="3">
    <source>
        <dbReference type="ARBA" id="ARBA00022679"/>
    </source>
</evidence>
<evidence type="ECO:0000256" key="6">
    <source>
        <dbReference type="ARBA" id="ARBA00022833"/>
    </source>
</evidence>
<evidence type="ECO:0000256" key="2">
    <source>
        <dbReference type="ARBA" id="ARBA00013184"/>
    </source>
</evidence>
<gene>
    <name evidence="17" type="ORF">Dsin_020479</name>
    <name evidence="18" type="ORF">Dsin_020494</name>
</gene>
<dbReference type="SMART" id="SM00551">
    <property type="entry name" value="ZnF_TAZ"/>
    <property type="match status" value="1"/>
</dbReference>
<keyword evidence="4" id="KW-0479">Metal-binding</keyword>
<keyword evidence="19" id="KW-1185">Reference proteome</keyword>
<accession>A0AAE0AAK3</accession>
<comment type="subcellular location">
    <subcellularLocation>
        <location evidence="1">Nucleus</location>
    </subcellularLocation>
</comment>
<dbReference type="GO" id="GO:0008270">
    <property type="term" value="F:zinc ion binding"/>
    <property type="evidence" value="ECO:0007669"/>
    <property type="project" value="UniProtKB-KW"/>
</dbReference>
<dbReference type="FunFam" id="1.20.1020.10:FF:000003">
    <property type="entry name" value="Histone acetyltransferase HAC1-like protein"/>
    <property type="match status" value="1"/>
</dbReference>
<evidence type="ECO:0000256" key="9">
    <source>
        <dbReference type="ARBA" id="ARBA00023159"/>
    </source>
</evidence>
<feature type="domain" description="TAZ-type" evidence="15">
    <location>
        <begin position="225"/>
        <end position="310"/>
    </location>
</feature>
<sequence length="337" mass="38246">MNVQKHMSAGQVPNRGGLPQQNGNALPPNQMQNLVGGVAPGAASGGVGVVPQQHNMLNMDFELLRARMRDKIFSILLHRQSQPVDETTRMKFRDISKHLEKGLFKAAHTKEDYMNMETLEPRLSSLIKGRSGNNHNQRHQQLVNSTSSISSMMVPYHLHNPTAPAFVTTCNICHLDIETGQGWRCEVCPDYDVCNTCYQKDGGIDHPHKLTNHPSNADRDAQNKEARQPRVLQLRKMLDLLVHASQCRSPHCQYPNCRKVMKGLYMRHLIQCKTRASGGCFLCKKMWYLLQLHARACKETVCHVPRCRDLKEHLMRRLQQHSDSRQSAAVIRVKPGI</sequence>
<dbReference type="GO" id="GO:0000123">
    <property type="term" value="C:histone acetyltransferase complex"/>
    <property type="evidence" value="ECO:0007669"/>
    <property type="project" value="TreeGrafter"/>
</dbReference>
<evidence type="ECO:0000256" key="10">
    <source>
        <dbReference type="ARBA" id="ARBA00023163"/>
    </source>
</evidence>
<keyword evidence="5 13" id="KW-0863">Zinc-finger</keyword>
<dbReference type="SMART" id="SM00291">
    <property type="entry name" value="ZnF_ZZ"/>
    <property type="match status" value="1"/>
</dbReference>
<dbReference type="PANTHER" id="PTHR13808">
    <property type="entry name" value="CBP/P300-RELATED"/>
    <property type="match status" value="1"/>
</dbReference>
<feature type="region of interest" description="Disordered" evidence="14">
    <location>
        <begin position="1"/>
        <end position="25"/>
    </location>
</feature>
<evidence type="ECO:0000259" key="16">
    <source>
        <dbReference type="PROSITE" id="PS50135"/>
    </source>
</evidence>
<dbReference type="GO" id="GO:0005634">
    <property type="term" value="C:nucleus"/>
    <property type="evidence" value="ECO:0007669"/>
    <property type="project" value="UniProtKB-SubCell"/>
</dbReference>
<evidence type="ECO:0000259" key="15">
    <source>
        <dbReference type="PROSITE" id="PS50134"/>
    </source>
</evidence>
<dbReference type="AlphaFoldDB" id="A0AAE0AAK3"/>
<dbReference type="GO" id="GO:0045944">
    <property type="term" value="P:positive regulation of transcription by RNA polymerase II"/>
    <property type="evidence" value="ECO:0007669"/>
    <property type="project" value="TreeGrafter"/>
</dbReference>
<evidence type="ECO:0000313" key="18">
    <source>
        <dbReference type="EMBL" id="KAK3206448.1"/>
    </source>
</evidence>
<name>A0AAE0AAK3_9ROSI</name>
<dbReference type="FunFam" id="3.30.60.90:FF:000018">
    <property type="entry name" value="Histone acetyltransferase HAC1"/>
    <property type="match status" value="1"/>
</dbReference>
<keyword evidence="11" id="KW-0539">Nucleus</keyword>
<dbReference type="EMBL" id="JANJYJ010000006">
    <property type="protein sequence ID" value="KAK3206433.1"/>
    <property type="molecule type" value="Genomic_DNA"/>
</dbReference>
<dbReference type="GO" id="GO:0005667">
    <property type="term" value="C:transcription regulator complex"/>
    <property type="evidence" value="ECO:0007669"/>
    <property type="project" value="TreeGrafter"/>
</dbReference>
<evidence type="ECO:0000313" key="17">
    <source>
        <dbReference type="EMBL" id="KAK3206433.1"/>
    </source>
</evidence>
<keyword evidence="7" id="KW-0156">Chromatin regulator</keyword>
<dbReference type="PANTHER" id="PTHR13808:SF1">
    <property type="entry name" value="HISTONE ACETYLTRANSFERASE"/>
    <property type="match status" value="1"/>
</dbReference>
<dbReference type="Pfam" id="PF02135">
    <property type="entry name" value="zf-TAZ"/>
    <property type="match status" value="1"/>
</dbReference>
<dbReference type="InterPro" id="IPR000197">
    <property type="entry name" value="Znf_TAZ"/>
</dbReference>
<evidence type="ECO:0000256" key="14">
    <source>
        <dbReference type="SAM" id="MobiDB-lite"/>
    </source>
</evidence>
<keyword evidence="8" id="KW-0805">Transcription regulation</keyword>
<protein>
    <recommendedName>
        <fullName evidence="2">histone acetyltransferase</fullName>
        <ecNumber evidence="2">2.3.1.48</ecNumber>
    </recommendedName>
</protein>
<dbReference type="SUPFAM" id="SSF57850">
    <property type="entry name" value="RING/U-box"/>
    <property type="match status" value="1"/>
</dbReference>
<evidence type="ECO:0000256" key="7">
    <source>
        <dbReference type="ARBA" id="ARBA00022853"/>
    </source>
</evidence>